<feature type="compositionally biased region" description="Polar residues" evidence="1">
    <location>
        <begin position="34"/>
        <end position="45"/>
    </location>
</feature>
<sequence>LQEQFQGSLSHPWLSSKQFDPSPSHGLTGRLQPRTLQPSTLQLQPRSFKLQSRELHPT</sequence>
<proteinExistence type="predicted"/>
<comment type="caution">
    <text evidence="2">The sequence shown here is derived from an EMBL/GenBank/DDBJ whole genome shotgun (WGS) entry which is preliminary data.</text>
</comment>
<gene>
    <name evidence="2" type="ORF">M9458_012156</name>
</gene>
<feature type="compositionally biased region" description="Polar residues" evidence="1">
    <location>
        <begin position="1"/>
        <end position="21"/>
    </location>
</feature>
<dbReference type="AlphaFoldDB" id="A0ABD0R5R1"/>
<dbReference type="Proteomes" id="UP001529510">
    <property type="component" value="Unassembled WGS sequence"/>
</dbReference>
<feature type="region of interest" description="Disordered" evidence="1">
    <location>
        <begin position="1"/>
        <end position="58"/>
    </location>
</feature>
<organism evidence="2 3">
    <name type="scientific">Cirrhinus mrigala</name>
    <name type="common">Mrigala</name>
    <dbReference type="NCBI Taxonomy" id="683832"/>
    <lineage>
        <taxon>Eukaryota</taxon>
        <taxon>Metazoa</taxon>
        <taxon>Chordata</taxon>
        <taxon>Craniata</taxon>
        <taxon>Vertebrata</taxon>
        <taxon>Euteleostomi</taxon>
        <taxon>Actinopterygii</taxon>
        <taxon>Neopterygii</taxon>
        <taxon>Teleostei</taxon>
        <taxon>Ostariophysi</taxon>
        <taxon>Cypriniformes</taxon>
        <taxon>Cyprinidae</taxon>
        <taxon>Labeoninae</taxon>
        <taxon>Labeonini</taxon>
        <taxon>Cirrhinus</taxon>
    </lineage>
</organism>
<evidence type="ECO:0000313" key="2">
    <source>
        <dbReference type="EMBL" id="KAL0193860.1"/>
    </source>
</evidence>
<name>A0ABD0R5R1_CIRMR</name>
<evidence type="ECO:0000313" key="3">
    <source>
        <dbReference type="Proteomes" id="UP001529510"/>
    </source>
</evidence>
<feature type="non-terminal residue" evidence="2">
    <location>
        <position position="1"/>
    </location>
</feature>
<accession>A0ABD0R5R1</accession>
<reference evidence="2 3" key="1">
    <citation type="submission" date="2024-05" db="EMBL/GenBank/DDBJ databases">
        <title>Genome sequencing and assembly of Indian major carp, Cirrhinus mrigala (Hamilton, 1822).</title>
        <authorList>
            <person name="Mohindra V."/>
            <person name="Chowdhury L.M."/>
            <person name="Lal K."/>
            <person name="Jena J.K."/>
        </authorList>
    </citation>
    <scope>NUCLEOTIDE SEQUENCE [LARGE SCALE GENOMIC DNA]</scope>
    <source>
        <strain evidence="2">CM1030</strain>
        <tissue evidence="2">Blood</tissue>
    </source>
</reference>
<evidence type="ECO:0008006" key="4">
    <source>
        <dbReference type="Google" id="ProtNLM"/>
    </source>
</evidence>
<protein>
    <recommendedName>
        <fullName evidence="4">Ubinuclein 1</fullName>
    </recommendedName>
</protein>
<evidence type="ECO:0000256" key="1">
    <source>
        <dbReference type="SAM" id="MobiDB-lite"/>
    </source>
</evidence>
<keyword evidence="3" id="KW-1185">Reference proteome</keyword>
<feature type="non-terminal residue" evidence="2">
    <location>
        <position position="58"/>
    </location>
</feature>
<dbReference type="EMBL" id="JAMKFB020000005">
    <property type="protein sequence ID" value="KAL0193860.1"/>
    <property type="molecule type" value="Genomic_DNA"/>
</dbReference>